<evidence type="ECO:0000256" key="1">
    <source>
        <dbReference type="ARBA" id="ARBA00001917"/>
    </source>
</evidence>
<evidence type="ECO:0000259" key="6">
    <source>
        <dbReference type="Pfam" id="PF00724"/>
    </source>
</evidence>
<keyword evidence="5" id="KW-0560">Oxidoreductase</keyword>
<evidence type="ECO:0000313" key="7">
    <source>
        <dbReference type="EMBL" id="KAK9708192.1"/>
    </source>
</evidence>
<keyword evidence="4" id="KW-0521">NADP</keyword>
<sequence length="393" mass="43662">MTIIQPENTVFRQKAQPSPGTVMPTFEKKIPGLFHSLRIRSVTLKNRVVVSPMCTFSAEDGFMNDFHLVHLGQYANYGVGLIIVEATAVLPNGRISPVCTGLWKDEHMVQMRRIVDYIHNAGSLAGIQIGHAGRKASTPAPYTTNKTERATITPEQGGWEDVWAPSPIKWNEGWICPHEMTIGDIATLRQAFVDSTIRADKVGYDVLEIHGAHGYLLNQFLSPVSNQRSDEYGGSFENRIRLPLEIVQAVRQVWPEEKPLFFRISCVEWVAEGWSIEDTVEFSKRLFSLGVDLLDCSTGGNLVGQKIPVAPGYQIPFAEKVKSEVPGLLTGAVGLITDAHQANDIIEKNQADIVLLGRQLLRNTSWTLDAAHDLGVDISWPTQYGYCCKRPIL</sequence>
<dbReference type="InterPro" id="IPR044152">
    <property type="entry name" value="YqjM-like"/>
</dbReference>
<keyword evidence="8" id="KW-1185">Reference proteome</keyword>
<protein>
    <recommendedName>
        <fullName evidence="6">NADH:flavin oxidoreductase/NADH oxidase N-terminal domain-containing protein</fullName>
    </recommendedName>
</protein>
<evidence type="ECO:0000313" key="8">
    <source>
        <dbReference type="Proteomes" id="UP001479436"/>
    </source>
</evidence>
<dbReference type="InterPro" id="IPR001155">
    <property type="entry name" value="OxRdtase_FMN_N"/>
</dbReference>
<comment type="caution">
    <text evidence="7">The sequence shown here is derived from an EMBL/GenBank/DDBJ whole genome shotgun (WGS) entry which is preliminary data.</text>
</comment>
<proteinExistence type="predicted"/>
<evidence type="ECO:0000256" key="3">
    <source>
        <dbReference type="ARBA" id="ARBA00022643"/>
    </source>
</evidence>
<dbReference type="SUPFAM" id="SSF51395">
    <property type="entry name" value="FMN-linked oxidoreductases"/>
    <property type="match status" value="1"/>
</dbReference>
<dbReference type="CDD" id="cd02932">
    <property type="entry name" value="OYE_YqiM_FMN"/>
    <property type="match status" value="1"/>
</dbReference>
<keyword evidence="2" id="KW-0285">Flavoprotein</keyword>
<dbReference type="InterPro" id="IPR013785">
    <property type="entry name" value="Aldolase_TIM"/>
</dbReference>
<dbReference type="Proteomes" id="UP001479436">
    <property type="component" value="Unassembled WGS sequence"/>
</dbReference>
<dbReference type="PANTHER" id="PTHR43303:SF4">
    <property type="entry name" value="NADPH DEHYDROGENASE C23G7.10C-RELATED"/>
    <property type="match status" value="1"/>
</dbReference>
<keyword evidence="3" id="KW-0288">FMN</keyword>
<dbReference type="Gene3D" id="3.20.20.70">
    <property type="entry name" value="Aldolase class I"/>
    <property type="match status" value="1"/>
</dbReference>
<feature type="domain" description="NADH:flavin oxidoreductase/NADH oxidase N-terminal" evidence="6">
    <location>
        <begin position="33"/>
        <end position="373"/>
    </location>
</feature>
<evidence type="ECO:0000256" key="4">
    <source>
        <dbReference type="ARBA" id="ARBA00022857"/>
    </source>
</evidence>
<organism evidence="7 8">
    <name type="scientific">Basidiobolus ranarum</name>
    <dbReference type="NCBI Taxonomy" id="34480"/>
    <lineage>
        <taxon>Eukaryota</taxon>
        <taxon>Fungi</taxon>
        <taxon>Fungi incertae sedis</taxon>
        <taxon>Zoopagomycota</taxon>
        <taxon>Entomophthoromycotina</taxon>
        <taxon>Basidiobolomycetes</taxon>
        <taxon>Basidiobolales</taxon>
        <taxon>Basidiobolaceae</taxon>
        <taxon>Basidiobolus</taxon>
    </lineage>
</organism>
<accession>A0ABR2VWN4</accession>
<dbReference type="PANTHER" id="PTHR43303">
    <property type="entry name" value="NADPH DEHYDROGENASE C23G7.10C-RELATED"/>
    <property type="match status" value="1"/>
</dbReference>
<gene>
    <name evidence="7" type="ORF">K7432_009776</name>
</gene>
<reference evidence="7 8" key="1">
    <citation type="submission" date="2023-04" db="EMBL/GenBank/DDBJ databases">
        <title>Genome of Basidiobolus ranarum AG-B5.</title>
        <authorList>
            <person name="Stajich J.E."/>
            <person name="Carter-House D."/>
            <person name="Gryganskyi A."/>
        </authorList>
    </citation>
    <scope>NUCLEOTIDE SEQUENCE [LARGE SCALE GENOMIC DNA]</scope>
    <source>
        <strain evidence="7 8">AG-B5</strain>
    </source>
</reference>
<evidence type="ECO:0000256" key="2">
    <source>
        <dbReference type="ARBA" id="ARBA00022630"/>
    </source>
</evidence>
<dbReference type="EMBL" id="JASJQH010007502">
    <property type="protein sequence ID" value="KAK9708192.1"/>
    <property type="molecule type" value="Genomic_DNA"/>
</dbReference>
<evidence type="ECO:0000256" key="5">
    <source>
        <dbReference type="ARBA" id="ARBA00023002"/>
    </source>
</evidence>
<comment type="cofactor">
    <cofactor evidence="1">
        <name>FMN</name>
        <dbReference type="ChEBI" id="CHEBI:58210"/>
    </cofactor>
</comment>
<name>A0ABR2VWN4_9FUNG</name>
<dbReference type="Pfam" id="PF00724">
    <property type="entry name" value="Oxidored_FMN"/>
    <property type="match status" value="1"/>
</dbReference>